<reference evidence="1 2" key="1">
    <citation type="submission" date="2010-12" db="EMBL/GenBank/DDBJ databases">
        <title>Whole genome sequence of Anaerolinea thermophila UNI-1.</title>
        <authorList>
            <person name="Narita-Yamada S."/>
            <person name="Kishi E."/>
            <person name="Watanabe Y."/>
            <person name="Takasaki K."/>
            <person name="Ankai A."/>
            <person name="Oguchi A."/>
            <person name="Fukui S."/>
            <person name="Takahashi M."/>
            <person name="Yashiro I."/>
            <person name="Hosoyama A."/>
            <person name="Sekiguchi Y."/>
            <person name="Hanada S."/>
            <person name="Fujita N."/>
        </authorList>
    </citation>
    <scope>NUCLEOTIDE SEQUENCE [LARGE SCALE GENOMIC DNA]</scope>
    <source>
        <strain evidence="2">DSM 14523 / JCM 11388 / NBRC 100420 / UNI-1</strain>
    </source>
</reference>
<name>E8MZ97_ANATU</name>
<keyword evidence="2" id="KW-1185">Reference proteome</keyword>
<organism evidence="1 2">
    <name type="scientific">Anaerolinea thermophila (strain DSM 14523 / JCM 11388 / NBRC 100420 / UNI-1)</name>
    <dbReference type="NCBI Taxonomy" id="926569"/>
    <lineage>
        <taxon>Bacteria</taxon>
        <taxon>Bacillati</taxon>
        <taxon>Chloroflexota</taxon>
        <taxon>Anaerolineae</taxon>
        <taxon>Anaerolineales</taxon>
        <taxon>Anaerolineaceae</taxon>
        <taxon>Anaerolinea</taxon>
    </lineage>
</organism>
<dbReference type="STRING" id="926569.ANT_02060"/>
<gene>
    <name evidence="1" type="ordered locus">ANT_02060</name>
</gene>
<dbReference type="KEGG" id="atm:ANT_02060"/>
<sequence length="52" mass="5508">MLEERPLTACPSCGGEIDLTYADVGDTVICVVCGAELRVLSLDPPDVEEIEA</sequence>
<proteinExistence type="predicted"/>
<dbReference type="RefSeq" id="WP_013558638.1">
    <property type="nucleotide sequence ID" value="NC_014960.1"/>
</dbReference>
<dbReference type="Pfam" id="PF21344">
    <property type="entry name" value="Zn_ribbon_LysW"/>
    <property type="match status" value="1"/>
</dbReference>
<evidence type="ECO:0000313" key="2">
    <source>
        <dbReference type="Proteomes" id="UP000008922"/>
    </source>
</evidence>
<dbReference type="OrthoDB" id="33204at2"/>
<dbReference type="EMBL" id="AP012029">
    <property type="protein sequence ID" value="BAJ62240.1"/>
    <property type="molecule type" value="Genomic_DNA"/>
</dbReference>
<evidence type="ECO:0000313" key="1">
    <source>
        <dbReference type="EMBL" id="BAJ62240.1"/>
    </source>
</evidence>
<dbReference type="Proteomes" id="UP000008922">
    <property type="component" value="Chromosome"/>
</dbReference>
<accession>E8MZ97</accession>
<dbReference type="HOGENOM" id="CLU_195720_0_0_0"/>
<evidence type="ECO:0008006" key="3">
    <source>
        <dbReference type="Google" id="ProtNLM"/>
    </source>
</evidence>
<dbReference type="Gene3D" id="2.20.28.160">
    <property type="match status" value="1"/>
</dbReference>
<protein>
    <recommendedName>
        <fullName evidence="3">Lysine biosynthesis protein LysW</fullName>
    </recommendedName>
</protein>
<dbReference type="InterPro" id="IPR005906">
    <property type="entry name" value="LysW"/>
</dbReference>
<dbReference type="AlphaFoldDB" id="E8MZ97"/>
<dbReference type="InParanoid" id="E8MZ97"/>